<organism evidence="17">
    <name type="scientific">Guillardia theta (strain CCMP2712)</name>
    <name type="common">Cryptophyte</name>
    <dbReference type="NCBI Taxonomy" id="905079"/>
    <lineage>
        <taxon>Eukaryota</taxon>
        <taxon>Cryptophyceae</taxon>
        <taxon>Pyrenomonadales</taxon>
        <taxon>Geminigeraceae</taxon>
        <taxon>Guillardia</taxon>
    </lineage>
</organism>
<dbReference type="GO" id="GO:0008270">
    <property type="term" value="F:zinc ion binding"/>
    <property type="evidence" value="ECO:0007669"/>
    <property type="project" value="UniProtKB-KW"/>
</dbReference>
<keyword evidence="8 15" id="KW-0808">Transferase</keyword>
<dbReference type="InterPro" id="IPR011016">
    <property type="entry name" value="Znf_RING-CH"/>
</dbReference>
<evidence type="ECO:0000256" key="14">
    <source>
        <dbReference type="PROSITE-ProRule" id="PRU00175"/>
    </source>
</evidence>
<dbReference type="InterPro" id="IPR013083">
    <property type="entry name" value="Znf_RING/FYVE/PHD"/>
</dbReference>
<protein>
    <recommendedName>
        <fullName evidence="6 15">E3 ubiquitin-protein ligase listerin</fullName>
        <ecNumber evidence="5 15">2.3.2.27</ecNumber>
    </recommendedName>
    <alternativeName>
        <fullName evidence="15">RING-type E3 ubiquitin transferase listerin</fullName>
    </alternativeName>
</protein>
<evidence type="ECO:0000256" key="8">
    <source>
        <dbReference type="ARBA" id="ARBA00022679"/>
    </source>
</evidence>
<evidence type="ECO:0000256" key="11">
    <source>
        <dbReference type="ARBA" id="ARBA00022771"/>
    </source>
</evidence>
<evidence type="ECO:0000256" key="12">
    <source>
        <dbReference type="ARBA" id="ARBA00022786"/>
    </source>
</evidence>
<dbReference type="OrthoDB" id="6108at2759"/>
<dbReference type="UniPathway" id="UPA00143"/>
<dbReference type="Gene3D" id="3.30.40.10">
    <property type="entry name" value="Zinc/RING finger domain, C3HC4 (zinc finger)"/>
    <property type="match status" value="1"/>
</dbReference>
<evidence type="ECO:0000256" key="13">
    <source>
        <dbReference type="ARBA" id="ARBA00022833"/>
    </source>
</evidence>
<dbReference type="eggNOG" id="KOG0803">
    <property type="taxonomic scope" value="Eukaryota"/>
</dbReference>
<evidence type="ECO:0000313" key="17">
    <source>
        <dbReference type="EMBL" id="EKX50542.1"/>
    </source>
</evidence>
<evidence type="ECO:0000256" key="10">
    <source>
        <dbReference type="ARBA" id="ARBA00022737"/>
    </source>
</evidence>
<evidence type="ECO:0000256" key="3">
    <source>
        <dbReference type="ARBA" id="ARBA00004906"/>
    </source>
</evidence>
<dbReference type="Proteomes" id="UP000011087">
    <property type="component" value="Unassembled WGS sequence"/>
</dbReference>
<dbReference type="GO" id="GO:0043023">
    <property type="term" value="F:ribosomal large subunit binding"/>
    <property type="evidence" value="ECO:0007669"/>
    <property type="project" value="TreeGrafter"/>
</dbReference>
<dbReference type="EMBL" id="JH992978">
    <property type="protein sequence ID" value="EKX50542.1"/>
    <property type="molecule type" value="Genomic_DNA"/>
</dbReference>
<dbReference type="STRING" id="905079.L1JQ03"/>
<reference evidence="17 19" key="1">
    <citation type="journal article" date="2012" name="Nature">
        <title>Algal genomes reveal evolutionary mosaicism and the fate of nucleomorphs.</title>
        <authorList>
            <consortium name="DOE Joint Genome Institute"/>
            <person name="Curtis B.A."/>
            <person name="Tanifuji G."/>
            <person name="Burki F."/>
            <person name="Gruber A."/>
            <person name="Irimia M."/>
            <person name="Maruyama S."/>
            <person name="Arias M.C."/>
            <person name="Ball S.G."/>
            <person name="Gile G.H."/>
            <person name="Hirakawa Y."/>
            <person name="Hopkins J.F."/>
            <person name="Kuo A."/>
            <person name="Rensing S.A."/>
            <person name="Schmutz J."/>
            <person name="Symeonidi A."/>
            <person name="Elias M."/>
            <person name="Eveleigh R.J."/>
            <person name="Herman E.K."/>
            <person name="Klute M.J."/>
            <person name="Nakayama T."/>
            <person name="Obornik M."/>
            <person name="Reyes-Prieto A."/>
            <person name="Armbrust E.V."/>
            <person name="Aves S.J."/>
            <person name="Beiko R.G."/>
            <person name="Coutinho P."/>
            <person name="Dacks J.B."/>
            <person name="Durnford D.G."/>
            <person name="Fast N.M."/>
            <person name="Green B.R."/>
            <person name="Grisdale C.J."/>
            <person name="Hempel F."/>
            <person name="Henrissat B."/>
            <person name="Hoppner M.P."/>
            <person name="Ishida K."/>
            <person name="Kim E."/>
            <person name="Koreny L."/>
            <person name="Kroth P.G."/>
            <person name="Liu Y."/>
            <person name="Malik S.B."/>
            <person name="Maier U.G."/>
            <person name="McRose D."/>
            <person name="Mock T."/>
            <person name="Neilson J.A."/>
            <person name="Onodera N.T."/>
            <person name="Poole A.M."/>
            <person name="Pritham E.J."/>
            <person name="Richards T.A."/>
            <person name="Rocap G."/>
            <person name="Roy S.W."/>
            <person name="Sarai C."/>
            <person name="Schaack S."/>
            <person name="Shirato S."/>
            <person name="Slamovits C.H."/>
            <person name="Spencer D.F."/>
            <person name="Suzuki S."/>
            <person name="Worden A.Z."/>
            <person name="Zauner S."/>
            <person name="Barry K."/>
            <person name="Bell C."/>
            <person name="Bharti A.K."/>
            <person name="Crow J.A."/>
            <person name="Grimwood J."/>
            <person name="Kramer R."/>
            <person name="Lindquist E."/>
            <person name="Lucas S."/>
            <person name="Salamov A."/>
            <person name="McFadden G.I."/>
            <person name="Lane C.E."/>
            <person name="Keeling P.J."/>
            <person name="Gray M.W."/>
            <person name="Grigoriev I.V."/>
            <person name="Archibald J.M."/>
        </authorList>
    </citation>
    <scope>NUCLEOTIDE SEQUENCE</scope>
    <source>
        <strain evidence="17 19">CCMP2712</strain>
    </source>
</reference>
<comment type="pathway">
    <text evidence="3 15">Protein modification; protein ubiquitination.</text>
</comment>
<dbReference type="FunFam" id="3.30.40.10:FF:000038">
    <property type="entry name" value="E3 ubiquitin-protein ligase listerin"/>
    <property type="match status" value="1"/>
</dbReference>
<reference evidence="18" key="3">
    <citation type="submission" date="2016-03" db="UniProtKB">
        <authorList>
            <consortium name="EnsemblProtists"/>
        </authorList>
    </citation>
    <scope>IDENTIFICATION</scope>
</reference>
<dbReference type="PROSITE" id="PS50089">
    <property type="entry name" value="ZF_RING_2"/>
    <property type="match status" value="1"/>
</dbReference>
<dbReference type="InterPro" id="IPR039804">
    <property type="entry name" value="RING-CH-C4HC3_LTN1"/>
</dbReference>
<dbReference type="GO" id="GO:0016567">
    <property type="term" value="P:protein ubiquitination"/>
    <property type="evidence" value="ECO:0007669"/>
    <property type="project" value="UniProtKB-UniPathway"/>
</dbReference>
<dbReference type="EC" id="2.3.2.27" evidence="5 15"/>
<comment type="function">
    <text evidence="15">E3 ubiquitin-protein ligase. Component of the ribosome quality control complex (RQC), a ribosome-associated complex that mediates ubiquitination and extraction of incompletely synthesized nascent chains for proteasomal degradation.</text>
</comment>
<dbReference type="InterPro" id="IPR054478">
    <property type="entry name" value="LTN1_UBC"/>
</dbReference>
<comment type="subunit">
    <text evidence="15">Component of the ribosome quality control complex (RQC).</text>
</comment>
<dbReference type="SMART" id="SM00744">
    <property type="entry name" value="RINGv"/>
    <property type="match status" value="1"/>
</dbReference>
<sequence>MWYNQLDRASALSVESFVSYKISPILLAREIAVVCSSSIDKDELSIRASASTREIAAAYSKDEAVMEVILRVPELYPLRVVEVEGTRRVGISEGKWKKWALSMRTLLDNKDGSLLDAILLWKKNVDQVFEGVEECPICYTVIHMVNNSLPTLSCHTCRNKFHSACLYKWFNTSNKSTCPLCQTPWYS</sequence>
<evidence type="ECO:0000256" key="7">
    <source>
        <dbReference type="ARBA" id="ARBA00022490"/>
    </source>
</evidence>
<comment type="similarity">
    <text evidence="4 15">Belongs to the LTN1 family.</text>
</comment>
<keyword evidence="13 15" id="KW-0862">Zinc</keyword>
<accession>L1JQ03</accession>
<evidence type="ECO:0000313" key="18">
    <source>
        <dbReference type="EnsemblProtists" id="EKX50542"/>
    </source>
</evidence>
<dbReference type="GeneID" id="17307107"/>
<dbReference type="RefSeq" id="XP_005837522.1">
    <property type="nucleotide sequence ID" value="XM_005837465.1"/>
</dbReference>
<dbReference type="SUPFAM" id="SSF57850">
    <property type="entry name" value="RING/U-box"/>
    <property type="match status" value="1"/>
</dbReference>
<dbReference type="Pfam" id="PF23009">
    <property type="entry name" value="UBC_like"/>
    <property type="match status" value="1"/>
</dbReference>
<dbReference type="PaxDb" id="55529-EKX50542"/>
<dbReference type="AlphaFoldDB" id="L1JQ03"/>
<gene>
    <name evidence="17" type="ORF">GUITHDRAFT_66966</name>
</gene>
<reference evidence="19" key="2">
    <citation type="submission" date="2012-11" db="EMBL/GenBank/DDBJ databases">
        <authorList>
            <person name="Kuo A."/>
            <person name="Curtis B.A."/>
            <person name="Tanifuji G."/>
            <person name="Burki F."/>
            <person name="Gruber A."/>
            <person name="Irimia M."/>
            <person name="Maruyama S."/>
            <person name="Arias M.C."/>
            <person name="Ball S.G."/>
            <person name="Gile G.H."/>
            <person name="Hirakawa Y."/>
            <person name="Hopkins J.F."/>
            <person name="Rensing S.A."/>
            <person name="Schmutz J."/>
            <person name="Symeonidi A."/>
            <person name="Elias M."/>
            <person name="Eveleigh R.J."/>
            <person name="Herman E.K."/>
            <person name="Klute M.J."/>
            <person name="Nakayama T."/>
            <person name="Obornik M."/>
            <person name="Reyes-Prieto A."/>
            <person name="Armbrust E.V."/>
            <person name="Aves S.J."/>
            <person name="Beiko R.G."/>
            <person name="Coutinho P."/>
            <person name="Dacks J.B."/>
            <person name="Durnford D.G."/>
            <person name="Fast N.M."/>
            <person name="Green B.R."/>
            <person name="Grisdale C."/>
            <person name="Hempe F."/>
            <person name="Henrissat B."/>
            <person name="Hoppner M.P."/>
            <person name="Ishida K.-I."/>
            <person name="Kim E."/>
            <person name="Koreny L."/>
            <person name="Kroth P.G."/>
            <person name="Liu Y."/>
            <person name="Malik S.-B."/>
            <person name="Maier U.G."/>
            <person name="McRose D."/>
            <person name="Mock T."/>
            <person name="Neilson J.A."/>
            <person name="Onodera N.T."/>
            <person name="Poole A.M."/>
            <person name="Pritham E.J."/>
            <person name="Richards T.A."/>
            <person name="Rocap G."/>
            <person name="Roy S.W."/>
            <person name="Sarai C."/>
            <person name="Schaack S."/>
            <person name="Shirato S."/>
            <person name="Slamovits C.H."/>
            <person name="Spencer D.F."/>
            <person name="Suzuki S."/>
            <person name="Worden A.Z."/>
            <person name="Zauner S."/>
            <person name="Barry K."/>
            <person name="Bell C."/>
            <person name="Bharti A.K."/>
            <person name="Crow J.A."/>
            <person name="Grimwood J."/>
            <person name="Kramer R."/>
            <person name="Lindquist E."/>
            <person name="Lucas S."/>
            <person name="Salamov A."/>
            <person name="McFadden G.I."/>
            <person name="Lane C.E."/>
            <person name="Keeling P.J."/>
            <person name="Gray M.W."/>
            <person name="Grigoriev I.V."/>
            <person name="Archibald J.M."/>
        </authorList>
    </citation>
    <scope>NUCLEOTIDE SEQUENCE</scope>
    <source>
        <strain evidence="19">CCMP2712</strain>
    </source>
</reference>
<dbReference type="OMA" id="GSMELIM"/>
<dbReference type="InterPro" id="IPR001841">
    <property type="entry name" value="Znf_RING"/>
</dbReference>
<dbReference type="EnsemblProtists" id="EKX50542">
    <property type="protein sequence ID" value="EKX50542"/>
    <property type="gene ID" value="GUITHDRAFT_66966"/>
</dbReference>
<dbReference type="InterPro" id="IPR039795">
    <property type="entry name" value="LTN1/Rkr1"/>
</dbReference>
<keyword evidence="7" id="KW-0963">Cytoplasm</keyword>
<evidence type="ECO:0000256" key="4">
    <source>
        <dbReference type="ARBA" id="ARBA00007997"/>
    </source>
</evidence>
<feature type="domain" description="RING-type" evidence="16">
    <location>
        <begin position="135"/>
        <end position="182"/>
    </location>
</feature>
<dbReference type="CDD" id="cd16491">
    <property type="entry name" value="RING-CH-C4HC3_LTN1"/>
    <property type="match status" value="1"/>
</dbReference>
<dbReference type="GO" id="GO:1990116">
    <property type="term" value="P:ribosome-associated ubiquitin-dependent protein catabolic process"/>
    <property type="evidence" value="ECO:0007669"/>
    <property type="project" value="UniProtKB-UniRule"/>
</dbReference>
<keyword evidence="19" id="KW-1185">Reference proteome</keyword>
<dbReference type="GO" id="GO:0005829">
    <property type="term" value="C:cytosol"/>
    <property type="evidence" value="ECO:0007669"/>
    <property type="project" value="UniProtKB-SubCell"/>
</dbReference>
<dbReference type="GO" id="GO:0072344">
    <property type="term" value="P:rescue of stalled ribosome"/>
    <property type="evidence" value="ECO:0007669"/>
    <property type="project" value="UniProtKB-UniRule"/>
</dbReference>
<keyword evidence="12 15" id="KW-0833">Ubl conjugation pathway</keyword>
<dbReference type="HOGENOM" id="CLU_096579_0_0_1"/>
<evidence type="ECO:0000259" key="16">
    <source>
        <dbReference type="PROSITE" id="PS50089"/>
    </source>
</evidence>
<keyword evidence="9 15" id="KW-0479">Metal-binding</keyword>
<dbReference type="PANTHER" id="PTHR12389:SF0">
    <property type="entry name" value="E3 UBIQUITIN-PROTEIN LIGASE LISTERIN"/>
    <property type="match status" value="1"/>
</dbReference>
<dbReference type="GO" id="GO:1990112">
    <property type="term" value="C:RQC complex"/>
    <property type="evidence" value="ECO:0007669"/>
    <property type="project" value="UniProtKB-UniRule"/>
</dbReference>
<keyword evidence="10" id="KW-0677">Repeat</keyword>
<proteinExistence type="inferred from homology"/>
<evidence type="ECO:0000256" key="9">
    <source>
        <dbReference type="ARBA" id="ARBA00022723"/>
    </source>
</evidence>
<dbReference type="PANTHER" id="PTHR12389">
    <property type="entry name" value="ZINC FINGER PROTEIN 294"/>
    <property type="match status" value="1"/>
</dbReference>
<dbReference type="Pfam" id="PF13639">
    <property type="entry name" value="zf-RING_2"/>
    <property type="match status" value="1"/>
</dbReference>
<keyword evidence="11 14" id="KW-0863">Zinc-finger</keyword>
<dbReference type="KEGG" id="gtt:GUITHDRAFT_66966"/>
<evidence type="ECO:0000256" key="5">
    <source>
        <dbReference type="ARBA" id="ARBA00012483"/>
    </source>
</evidence>
<evidence type="ECO:0000256" key="6">
    <source>
        <dbReference type="ARBA" id="ARBA00017157"/>
    </source>
</evidence>
<comment type="catalytic activity">
    <reaction evidence="1 15">
        <text>S-ubiquitinyl-[E2 ubiquitin-conjugating enzyme]-L-cysteine + [acceptor protein]-L-lysine = [E2 ubiquitin-conjugating enzyme]-L-cysteine + N(6)-ubiquitinyl-[acceptor protein]-L-lysine.</text>
        <dbReference type="EC" id="2.3.2.27"/>
    </reaction>
</comment>
<evidence type="ECO:0000313" key="19">
    <source>
        <dbReference type="Proteomes" id="UP000011087"/>
    </source>
</evidence>
<evidence type="ECO:0000256" key="1">
    <source>
        <dbReference type="ARBA" id="ARBA00000900"/>
    </source>
</evidence>
<dbReference type="GO" id="GO:0061630">
    <property type="term" value="F:ubiquitin protein ligase activity"/>
    <property type="evidence" value="ECO:0007669"/>
    <property type="project" value="UniProtKB-UniRule"/>
</dbReference>
<comment type="subcellular location">
    <subcellularLocation>
        <location evidence="2">Cytoplasm</location>
        <location evidence="2">Cytosol</location>
    </subcellularLocation>
</comment>
<evidence type="ECO:0000256" key="15">
    <source>
        <dbReference type="RuleBase" id="RU367090"/>
    </source>
</evidence>
<evidence type="ECO:0000256" key="2">
    <source>
        <dbReference type="ARBA" id="ARBA00004514"/>
    </source>
</evidence>
<name>L1JQ03_GUITC</name>